<sequence>MGAPKASGAEEASQLRDLLHKGVKNYLDPADRDVFASYGIGAEVDNSMNEGDTCSSQTLLEASLVTKELTQLEVYGGFTMLRRRIDQLTELNASLEKHLAMRTESRYGELLEASKKLIQAVSMRKVYKDYFPKLQSSFKAYTKSSLGNALSLPKLNARTTALNSLLEILENVHLLGCYRDIMRCYDLNARYRMVTAAVALHEIDLIIDRHGDAERLTVLRSLRDSFPNRFKCAIRNCAVRLDSALNFHASLQLFHLLGISEEVAAAHVLCGHRRHLFGILLSTLQRYANFDASSVPQGQRHEYAHAAGVETQPPTKCLLSDLVRCMRLLGSNVVILCICKVLSEFSCYLETLASKLEKESFGVSHSTTVLPETLKDIEPYIRVLDERGMSTYFYQVLAIVRRDFDSLRAYVCGLLVTVMDEIFLFGLKDQNDYLKIALLLRFFMLAQAECTAPLNNDIPSATGDGNDSDSTCLIEDDHIVFCVDEVDIDEVRKILHSYGNVLLSTLPKTGTCSDKDISQHFASLEEVMYSRLLVPYMELIYQETLEKLAKTFEDDPCERLAAPVGTVYERCDIFELCSLMTSRIRENMHSYGGIRICTLNPYNGWTPSSAFLGVNIDIWMPKDSSFASYANTVDNDTFTAGGTTSARIDEAHASHVDATDLQDLQNVESSIEGGQMNPLSNGSTWNEYSSFLTDAHVPTVEEATNTRRVHRQTSVLSLQDITSTAELYFTDTRDIFDGHPMRYNCAITQLGIEGCNMQPTAEENICMDSSVFQQLSDQELAYLYRNYGCVFTSASFTLWSQVLQVFKVLALQPSRAHTHVSRMMPAFDWLLLRNIRECQMSPDLGDFAYLREFVDSQAHLVTGGITGPDHKSSLSMLARLVNKIESVATLLEMLCVSLEFTCDKCSDAVTAHYNQRVPVVEELRMAVYPMCMLSLLQKRLPEDPISDLLHRDYVVLSQACTEIYEIMSGLTTHLCNIQQFIEAADCGSIPMPVKVMLWHYGCVVMGNAATDVFQLLQEMEAHPDVADAVTTAYQGPLEHCRYIYEAYRAEAAKEAALYASVIKQLAVYDRVVRGLLDMSG</sequence>
<evidence type="ECO:0000313" key="1">
    <source>
        <dbReference type="EMBL" id="KAK1937680.1"/>
    </source>
</evidence>
<accession>A0AAD9GFZ1</accession>
<proteinExistence type="predicted"/>
<reference evidence="1" key="1">
    <citation type="journal article" date="2014" name="Nucleic Acids Res.">
        <title>The evolutionary dynamics of variant antigen genes in Babesia reveal a history of genomic innovation underlying host-parasite interaction.</title>
        <authorList>
            <person name="Jackson A.P."/>
            <person name="Otto T.D."/>
            <person name="Darby A."/>
            <person name="Ramaprasad A."/>
            <person name="Xia D."/>
            <person name="Echaide I.E."/>
            <person name="Farber M."/>
            <person name="Gahlot S."/>
            <person name="Gamble J."/>
            <person name="Gupta D."/>
            <person name="Gupta Y."/>
            <person name="Jackson L."/>
            <person name="Malandrin L."/>
            <person name="Malas T.B."/>
            <person name="Moussa E."/>
            <person name="Nair M."/>
            <person name="Reid A.J."/>
            <person name="Sanders M."/>
            <person name="Sharma J."/>
            <person name="Tracey A."/>
            <person name="Quail M.A."/>
            <person name="Weir W."/>
            <person name="Wastling J.M."/>
            <person name="Hall N."/>
            <person name="Willadsen P."/>
            <person name="Lingelbach K."/>
            <person name="Shiels B."/>
            <person name="Tait A."/>
            <person name="Berriman M."/>
            <person name="Allred D.R."/>
            <person name="Pain A."/>
        </authorList>
    </citation>
    <scope>NUCLEOTIDE SEQUENCE</scope>
    <source>
        <strain evidence="1">1802A</strain>
    </source>
</reference>
<reference evidence="1" key="2">
    <citation type="submission" date="2021-05" db="EMBL/GenBank/DDBJ databases">
        <authorList>
            <person name="Pain A."/>
        </authorList>
    </citation>
    <scope>NUCLEOTIDE SEQUENCE</scope>
    <source>
        <strain evidence="1">1802A</strain>
    </source>
</reference>
<comment type="caution">
    <text evidence="1">The sequence shown here is derived from an EMBL/GenBank/DDBJ whole genome shotgun (WGS) entry which is preliminary data.</text>
</comment>
<dbReference type="AlphaFoldDB" id="A0AAD9GFZ1"/>
<dbReference type="Proteomes" id="UP001195914">
    <property type="component" value="Unassembled WGS sequence"/>
</dbReference>
<keyword evidence="2" id="KW-1185">Reference proteome</keyword>
<gene>
    <name evidence="1" type="ORF">X943_003834</name>
</gene>
<protein>
    <submittedName>
        <fullName evidence="1">Uncharacterized protein</fullName>
    </submittedName>
</protein>
<evidence type="ECO:0000313" key="2">
    <source>
        <dbReference type="Proteomes" id="UP001195914"/>
    </source>
</evidence>
<dbReference type="EMBL" id="JAHBMH010000033">
    <property type="protein sequence ID" value="KAK1937680.1"/>
    <property type="molecule type" value="Genomic_DNA"/>
</dbReference>
<name>A0AAD9GFZ1_BABDI</name>
<organism evidence="1 2">
    <name type="scientific">Babesia divergens</name>
    <dbReference type="NCBI Taxonomy" id="32595"/>
    <lineage>
        <taxon>Eukaryota</taxon>
        <taxon>Sar</taxon>
        <taxon>Alveolata</taxon>
        <taxon>Apicomplexa</taxon>
        <taxon>Aconoidasida</taxon>
        <taxon>Piroplasmida</taxon>
        <taxon>Babesiidae</taxon>
        <taxon>Babesia</taxon>
    </lineage>
</organism>